<dbReference type="PANTHER" id="PTHR34585:SF22">
    <property type="entry name" value="HELIX-TURN-HELIX DOMAIN-CONTAINING PROTEIN"/>
    <property type="match status" value="1"/>
</dbReference>
<dbReference type="RefSeq" id="WP_261972476.1">
    <property type="nucleotide sequence ID" value="NZ_CP103460.1"/>
</dbReference>
<organism evidence="2 3">
    <name type="scientific">Polaribacter sejongensis</name>
    <dbReference type="NCBI Taxonomy" id="985043"/>
    <lineage>
        <taxon>Bacteria</taxon>
        <taxon>Pseudomonadati</taxon>
        <taxon>Bacteroidota</taxon>
        <taxon>Flavobacteriia</taxon>
        <taxon>Flavobacteriales</taxon>
        <taxon>Flavobacteriaceae</taxon>
    </lineage>
</organism>
<dbReference type="InterPro" id="IPR041657">
    <property type="entry name" value="HTH_17"/>
</dbReference>
<dbReference type="SUPFAM" id="SSF46955">
    <property type="entry name" value="Putative DNA-binding domain"/>
    <property type="match status" value="1"/>
</dbReference>
<proteinExistence type="predicted"/>
<reference evidence="2 3" key="1">
    <citation type="journal article" date="2014" name="Int. J. Syst. Evol. Microbiol.">
        <title>Complete genome sequence of Corynebacterium casei LMG S-19264T (=DSM 44701T), isolated from a smear-ripened cheese.</title>
        <authorList>
            <consortium name="US DOE Joint Genome Institute (JGI-PGF)"/>
            <person name="Walter F."/>
            <person name="Albersmeier A."/>
            <person name="Kalinowski J."/>
            <person name="Ruckert C."/>
        </authorList>
    </citation>
    <scope>NUCLEOTIDE SEQUENCE [LARGE SCALE GENOMIC DNA]</scope>
    <source>
        <strain evidence="2 3">CECT 8670</strain>
    </source>
</reference>
<dbReference type="Pfam" id="PF12728">
    <property type="entry name" value="HTH_17"/>
    <property type="match status" value="1"/>
</dbReference>
<dbReference type="Proteomes" id="UP001228636">
    <property type="component" value="Unassembled WGS sequence"/>
</dbReference>
<accession>A0AAJ1QYN1</accession>
<gene>
    <name evidence="2" type="ORF">QWY81_14965</name>
</gene>
<dbReference type="AlphaFoldDB" id="A0AAJ1QYN1"/>
<evidence type="ECO:0000259" key="1">
    <source>
        <dbReference type="Pfam" id="PF12728"/>
    </source>
</evidence>
<name>A0AAJ1QYN1_9FLAO</name>
<evidence type="ECO:0000313" key="2">
    <source>
        <dbReference type="EMBL" id="MDN3620764.1"/>
    </source>
</evidence>
<comment type="caution">
    <text evidence="2">The sequence shown here is derived from an EMBL/GenBank/DDBJ whole genome shotgun (WGS) entry which is preliminary data.</text>
</comment>
<dbReference type="InterPro" id="IPR009061">
    <property type="entry name" value="DNA-bd_dom_put_sf"/>
</dbReference>
<dbReference type="PANTHER" id="PTHR34585">
    <property type="match status" value="1"/>
</dbReference>
<protein>
    <submittedName>
        <fullName evidence="2">Helix-turn-helix domain-containing protein</fullName>
    </submittedName>
</protein>
<sequence length="88" mass="10038">MNLDIATKDDLRELKEEILEGLKQIKEAGVNRSKKYLRSSEMREMFNISAGTLQNMRINGTLPYSKVGTTILYDLDEVVGVFNENKVN</sequence>
<feature type="domain" description="Helix-turn-helix" evidence="1">
    <location>
        <begin position="36"/>
        <end position="79"/>
    </location>
</feature>
<dbReference type="EMBL" id="JAUFQH010000015">
    <property type="protein sequence ID" value="MDN3620764.1"/>
    <property type="molecule type" value="Genomic_DNA"/>
</dbReference>
<evidence type="ECO:0000313" key="3">
    <source>
        <dbReference type="Proteomes" id="UP001228636"/>
    </source>
</evidence>